<dbReference type="SUPFAM" id="SSF47113">
    <property type="entry name" value="Histone-fold"/>
    <property type="match status" value="1"/>
</dbReference>
<dbReference type="EMBL" id="GL349474">
    <property type="protein sequence ID" value="KNC52651.1"/>
    <property type="molecule type" value="Genomic_DNA"/>
</dbReference>
<dbReference type="PANTHER" id="PTHR46172">
    <property type="entry name" value="DNA POLYMERASE EPSILON SUBUNIT 3"/>
    <property type="match status" value="1"/>
</dbReference>
<comment type="subcellular location">
    <subcellularLocation>
        <location evidence="1">Nucleus</location>
    </subcellularLocation>
</comment>
<feature type="domain" description="Transcription factor CBF/NF-Y/archaeal histone" evidence="4">
    <location>
        <begin position="6"/>
        <end position="70"/>
    </location>
</feature>
<keyword evidence="2" id="KW-0539">Nucleus</keyword>
<evidence type="ECO:0000256" key="3">
    <source>
        <dbReference type="SAM" id="MobiDB-lite"/>
    </source>
</evidence>
<keyword evidence="6" id="KW-1185">Reference proteome</keyword>
<organism evidence="5 6">
    <name type="scientific">Thecamonas trahens ATCC 50062</name>
    <dbReference type="NCBI Taxonomy" id="461836"/>
    <lineage>
        <taxon>Eukaryota</taxon>
        <taxon>Apusozoa</taxon>
        <taxon>Apusomonadida</taxon>
        <taxon>Apusomonadidae</taxon>
        <taxon>Thecamonas</taxon>
    </lineage>
</organism>
<name>A0A0L0DKT4_THETB</name>
<dbReference type="AlphaFoldDB" id="A0A0L0DKT4"/>
<sequence>MSDLLELPRSQVYRHVRQFVPNGTLLTNDVKLAFQKSSAVFILFITEAAQHLAATSGRTSITDTDVLRALEECEFEQFVEPLTVDLALYNKLRERKLAARNANRAAQIVADMESSAVNSTATSTANSEVNSGVSSPAAAQAGANGDGDDDDDAAPVAMETSEAVPQES</sequence>
<reference evidence="5 6" key="1">
    <citation type="submission" date="2010-05" db="EMBL/GenBank/DDBJ databases">
        <title>The Genome Sequence of Thecamonas trahens ATCC 50062.</title>
        <authorList>
            <consortium name="The Broad Institute Genome Sequencing Platform"/>
            <person name="Russ C."/>
            <person name="Cuomo C."/>
            <person name="Shea T."/>
            <person name="Young S.K."/>
            <person name="Zeng Q."/>
            <person name="Koehrsen M."/>
            <person name="Haas B."/>
            <person name="Borodovsky M."/>
            <person name="Guigo R."/>
            <person name="Alvarado L."/>
            <person name="Berlin A."/>
            <person name="Bochicchio J."/>
            <person name="Borenstein D."/>
            <person name="Chapman S."/>
            <person name="Chen Z."/>
            <person name="Freedman E."/>
            <person name="Gellesch M."/>
            <person name="Goldberg J."/>
            <person name="Griggs A."/>
            <person name="Gujja S."/>
            <person name="Heilman E."/>
            <person name="Heiman D."/>
            <person name="Hepburn T."/>
            <person name="Howarth C."/>
            <person name="Jen D."/>
            <person name="Larson L."/>
            <person name="Mehta T."/>
            <person name="Park D."/>
            <person name="Pearson M."/>
            <person name="Roberts A."/>
            <person name="Saif S."/>
            <person name="Shenoy N."/>
            <person name="Sisk P."/>
            <person name="Stolte C."/>
            <person name="Sykes S."/>
            <person name="Thomson T."/>
            <person name="Walk T."/>
            <person name="White J."/>
            <person name="Yandava C."/>
            <person name="Burger G."/>
            <person name="Gray M.W."/>
            <person name="Holland P.W.H."/>
            <person name="King N."/>
            <person name="Lang F.B.F."/>
            <person name="Roger A.J."/>
            <person name="Ruiz-Trillo I."/>
            <person name="Lander E."/>
            <person name="Nusbaum C."/>
        </authorList>
    </citation>
    <scope>NUCLEOTIDE SEQUENCE [LARGE SCALE GENOMIC DNA]</scope>
    <source>
        <strain evidence="5 6">ATCC 50062</strain>
    </source>
</reference>
<dbReference type="GO" id="GO:0031490">
    <property type="term" value="F:chromatin DNA binding"/>
    <property type="evidence" value="ECO:0007669"/>
    <property type="project" value="TreeGrafter"/>
</dbReference>
<dbReference type="GeneID" id="25567197"/>
<dbReference type="STRING" id="461836.A0A0L0DKT4"/>
<dbReference type="Gene3D" id="1.10.20.10">
    <property type="entry name" value="Histone, subunit A"/>
    <property type="match status" value="1"/>
</dbReference>
<dbReference type="Proteomes" id="UP000054408">
    <property type="component" value="Unassembled WGS sequence"/>
</dbReference>
<dbReference type="CDD" id="cd22928">
    <property type="entry name" value="HFD_POLE3_DPB4"/>
    <property type="match status" value="1"/>
</dbReference>
<dbReference type="GO" id="GO:0046982">
    <property type="term" value="F:protein heterodimerization activity"/>
    <property type="evidence" value="ECO:0007669"/>
    <property type="project" value="InterPro"/>
</dbReference>
<feature type="compositionally biased region" description="Low complexity" evidence="3">
    <location>
        <begin position="119"/>
        <end position="143"/>
    </location>
</feature>
<evidence type="ECO:0000313" key="5">
    <source>
        <dbReference type="EMBL" id="KNC52651.1"/>
    </source>
</evidence>
<dbReference type="GO" id="GO:0006272">
    <property type="term" value="P:leading strand elongation"/>
    <property type="evidence" value="ECO:0007669"/>
    <property type="project" value="TreeGrafter"/>
</dbReference>
<dbReference type="InterPro" id="IPR003958">
    <property type="entry name" value="CBFA_NFYB_domain"/>
</dbReference>
<evidence type="ECO:0000256" key="1">
    <source>
        <dbReference type="ARBA" id="ARBA00004123"/>
    </source>
</evidence>
<dbReference type="OMA" id="EACLQET"/>
<feature type="region of interest" description="Disordered" evidence="3">
    <location>
        <begin position="119"/>
        <end position="168"/>
    </location>
</feature>
<dbReference type="GO" id="GO:0008623">
    <property type="term" value="C:CHRAC"/>
    <property type="evidence" value="ECO:0007669"/>
    <property type="project" value="TreeGrafter"/>
</dbReference>
<dbReference type="InterPro" id="IPR009072">
    <property type="entry name" value="Histone-fold"/>
</dbReference>
<dbReference type="GO" id="GO:0008622">
    <property type="term" value="C:epsilon DNA polymerase complex"/>
    <property type="evidence" value="ECO:0007669"/>
    <property type="project" value="TreeGrafter"/>
</dbReference>
<evidence type="ECO:0000313" key="6">
    <source>
        <dbReference type="Proteomes" id="UP000054408"/>
    </source>
</evidence>
<dbReference type="Pfam" id="PF00808">
    <property type="entry name" value="CBFD_NFYB_HMF"/>
    <property type="match status" value="1"/>
</dbReference>
<evidence type="ECO:0000256" key="2">
    <source>
        <dbReference type="ARBA" id="ARBA00023242"/>
    </source>
</evidence>
<dbReference type="RefSeq" id="XP_013755202.1">
    <property type="nucleotide sequence ID" value="XM_013899748.1"/>
</dbReference>
<dbReference type="PANTHER" id="PTHR46172:SF1">
    <property type="entry name" value="DNA POLYMERASE EPSILON SUBUNIT 3"/>
    <property type="match status" value="1"/>
</dbReference>
<evidence type="ECO:0000259" key="4">
    <source>
        <dbReference type="Pfam" id="PF00808"/>
    </source>
</evidence>
<dbReference type="GO" id="GO:0031507">
    <property type="term" value="P:heterochromatin formation"/>
    <property type="evidence" value="ECO:0007669"/>
    <property type="project" value="TreeGrafter"/>
</dbReference>
<proteinExistence type="predicted"/>
<dbReference type="InterPro" id="IPR051377">
    <property type="entry name" value="DNA_Pol-Epsilon_Subunit"/>
</dbReference>
<dbReference type="OrthoDB" id="1707486at2759"/>
<protein>
    <recommendedName>
        <fullName evidence="4">Transcription factor CBF/NF-Y/archaeal histone domain-containing protein</fullName>
    </recommendedName>
</protein>
<accession>A0A0L0DKT4</accession>
<gene>
    <name evidence="5" type="ORF">AMSG_08520</name>
</gene>
<dbReference type="GO" id="GO:0006974">
    <property type="term" value="P:DNA damage response"/>
    <property type="evidence" value="ECO:0007669"/>
    <property type="project" value="TreeGrafter"/>
</dbReference>
<dbReference type="eggNOG" id="KOG0870">
    <property type="taxonomic scope" value="Eukaryota"/>
</dbReference>